<dbReference type="SUPFAM" id="SSF48452">
    <property type="entry name" value="TPR-like"/>
    <property type="match status" value="3"/>
</dbReference>
<dbReference type="Pfam" id="PF03704">
    <property type="entry name" value="BTAD"/>
    <property type="match status" value="1"/>
</dbReference>
<dbReference type="SMART" id="SM00028">
    <property type="entry name" value="TPR"/>
    <property type="match status" value="4"/>
</dbReference>
<dbReference type="AlphaFoldDB" id="A0A4Y3PVX0"/>
<dbReference type="InterPro" id="IPR059106">
    <property type="entry name" value="WHD_MalT"/>
</dbReference>
<keyword evidence="3" id="KW-0802">TPR repeat</keyword>
<dbReference type="Pfam" id="PF25873">
    <property type="entry name" value="WHD_MalT"/>
    <property type="match status" value="1"/>
</dbReference>
<evidence type="ECO:0000256" key="3">
    <source>
        <dbReference type="PROSITE-ProRule" id="PRU00339"/>
    </source>
</evidence>
<dbReference type="Gene3D" id="1.10.10.10">
    <property type="entry name" value="Winged helix-like DNA-binding domain superfamily/Winged helix DNA-binding domain"/>
    <property type="match status" value="1"/>
</dbReference>
<keyword evidence="1" id="KW-0805">Transcription regulation</keyword>
<evidence type="ECO:0000313" key="6">
    <source>
        <dbReference type="Proteomes" id="UP000316882"/>
    </source>
</evidence>
<dbReference type="GO" id="GO:0006355">
    <property type="term" value="P:regulation of DNA-templated transcription"/>
    <property type="evidence" value="ECO:0007669"/>
    <property type="project" value="InterPro"/>
</dbReference>
<dbReference type="SUPFAM" id="SSF46894">
    <property type="entry name" value="C-terminal effector domain of the bipartite response regulators"/>
    <property type="match status" value="1"/>
</dbReference>
<dbReference type="Gene3D" id="1.25.40.10">
    <property type="entry name" value="Tetratricopeptide repeat domain"/>
    <property type="match status" value="3"/>
</dbReference>
<dbReference type="SMART" id="SM01043">
    <property type="entry name" value="BTAD"/>
    <property type="match status" value="1"/>
</dbReference>
<dbReference type="InterPro" id="IPR051677">
    <property type="entry name" value="AfsR-DnrI-RedD_regulator"/>
</dbReference>
<dbReference type="EMBL" id="BJMH01000041">
    <property type="protein sequence ID" value="GEB35459.1"/>
    <property type="molecule type" value="Genomic_DNA"/>
</dbReference>
<reference evidence="5 6" key="1">
    <citation type="submission" date="2019-06" db="EMBL/GenBank/DDBJ databases">
        <title>Whole genome shotgun sequence of Brevibacillus parabrevis NBRC 12334.</title>
        <authorList>
            <person name="Hosoyama A."/>
            <person name="Uohara A."/>
            <person name="Ohji S."/>
            <person name="Ichikawa N."/>
        </authorList>
    </citation>
    <scope>NUCLEOTIDE SEQUENCE [LARGE SCALE GENOMIC DNA]</scope>
    <source>
        <strain evidence="5 6">NBRC 12334</strain>
    </source>
</reference>
<dbReference type="InterPro" id="IPR016032">
    <property type="entry name" value="Sig_transdc_resp-reg_C-effctor"/>
</dbReference>
<dbReference type="InterPro" id="IPR019734">
    <property type="entry name" value="TPR_rpt"/>
</dbReference>
<dbReference type="InterPro" id="IPR036388">
    <property type="entry name" value="WH-like_DNA-bd_sf"/>
</dbReference>
<dbReference type="PANTHER" id="PTHR35807:SF2">
    <property type="entry name" value="TRANSCRIPTIONAL ACTIVATOR DOMAIN"/>
    <property type="match status" value="1"/>
</dbReference>
<dbReference type="PANTHER" id="PTHR35807">
    <property type="entry name" value="TRANSCRIPTIONAL REGULATOR REDD-RELATED"/>
    <property type="match status" value="1"/>
</dbReference>
<sequence length="1078" mass="124725">MQRMSQFQVPISKITLPGQKPYVLRRPALARKLRLLAHAQLCLIHAGAGYGKTTSFATFLHDESRNASWYFIAEEDTALADFLWCLVESVRRVAPDFGQTLRELLEKEKEAKSAAAFAKAAQGENGKRFADWFARECARMPDQFVIVLDRYERVAGDSEIDRFVSELVQHVPHKVKLAILTRIRPVWKNLELLTARGECLELTTDDLAFTIEESEAFYSDQYDIALTEDEWQQVAEVTRGWVMALRSIGEKIARGFKLSDSLHELSRLLHLLEADVWVGLKEDMQHFLMEAAALETFTEEDGRQVLGAKAGEMLQEAKRSNLFLHVDEQERYFFHPLFQRLLSGKLASHQDIYTRVNQAAALWFRRKGEEEQAFERLRLLERWDLLGSWVRQAAERFLSAGVLDGLYKWLALLPDSVKAEEHWLWFYQGEVERYRCLYAKAFASYEQFLVFCEQKQDRIGLCRGLEGKARVHLDSVQGVQAEALLMRAIEQLPVQEQESELAPRLYRLLAEIYTNRGDSRQAAAWYEKSQELEQQTEVELESRLLFRTGRLQSSIQLLETKWQLEQTRHPTLTRSYRETSLLLSFVYALDGEWERGFEAAETAIQLGQAAHSPFVEANGYVRKAHAALISQGLPADEIRKLYEKGLHMMEELRSTRGKSETLLGLTLYHASQKALDQALLYGKRGIAETEAMRDDWLGSLVRMAIGIAYAKYGKDAEALETFRDCSERLSHCGDSYHVAICQLWLSFLAYRSKRWELFVPAVTQALSLMQTGEYAFLLQRPTLLTPYDVQQLMPILLEAERRKVSPDYISQLLNDLGLQNVTFHPGYTLRIQTLGAFRVWLGERELSEKAWQRGTAKLLFQLLLTKRHHLLAREEIMHRLWPDSIEEAAIRDFKVALNALNKALEPDRAARSDTFFIQRHGSSYGFNLASGYLLDAEEFEKLVALGLSEQDVRQATLLLEKGLGYYLGEYLPECRYEEWCVEERERVQALFLRGAERLAKIRLEQGQQEQAIRWCEAILRVDDCWEEAYRLLMTAYYEQNNRTQAIRWYKKCVAKLQEQLGVAPMQATQETYWRIREK</sequence>
<keyword evidence="2" id="KW-0804">Transcription</keyword>
<keyword evidence="6" id="KW-1185">Reference proteome</keyword>
<accession>A0A4Y3PVX0</accession>
<dbReference type="GO" id="GO:0003677">
    <property type="term" value="F:DNA binding"/>
    <property type="evidence" value="ECO:0007669"/>
    <property type="project" value="InterPro"/>
</dbReference>
<protein>
    <submittedName>
        <fullName evidence="5">Transcriptional activator</fullName>
    </submittedName>
</protein>
<gene>
    <name evidence="5" type="ORF">BPA01_50390</name>
</gene>
<organism evidence="5 6">
    <name type="scientific">Brevibacillus parabrevis</name>
    <dbReference type="NCBI Taxonomy" id="54914"/>
    <lineage>
        <taxon>Bacteria</taxon>
        <taxon>Bacillati</taxon>
        <taxon>Bacillota</taxon>
        <taxon>Bacilli</taxon>
        <taxon>Bacillales</taxon>
        <taxon>Paenibacillaceae</taxon>
        <taxon>Brevibacillus</taxon>
    </lineage>
</organism>
<comment type="caution">
    <text evidence="5">The sequence shown here is derived from an EMBL/GenBank/DDBJ whole genome shotgun (WGS) entry which is preliminary data.</text>
</comment>
<dbReference type="InterPro" id="IPR011990">
    <property type="entry name" value="TPR-like_helical_dom_sf"/>
</dbReference>
<feature type="repeat" description="TPR" evidence="3">
    <location>
        <begin position="503"/>
        <end position="536"/>
    </location>
</feature>
<dbReference type="InterPro" id="IPR005158">
    <property type="entry name" value="BTAD"/>
</dbReference>
<evidence type="ECO:0000259" key="4">
    <source>
        <dbReference type="SMART" id="SM01043"/>
    </source>
</evidence>
<evidence type="ECO:0000256" key="2">
    <source>
        <dbReference type="ARBA" id="ARBA00023163"/>
    </source>
</evidence>
<proteinExistence type="predicted"/>
<dbReference type="STRING" id="54914.AV540_09210"/>
<dbReference type="PROSITE" id="PS50005">
    <property type="entry name" value="TPR"/>
    <property type="match status" value="1"/>
</dbReference>
<evidence type="ECO:0000256" key="1">
    <source>
        <dbReference type="ARBA" id="ARBA00023015"/>
    </source>
</evidence>
<dbReference type="Proteomes" id="UP000316882">
    <property type="component" value="Unassembled WGS sequence"/>
</dbReference>
<name>A0A4Y3PVX0_BREPA</name>
<feature type="domain" description="Bacterial transcriptional activator" evidence="4">
    <location>
        <begin position="934"/>
        <end position="1076"/>
    </location>
</feature>
<dbReference type="InterPro" id="IPR027417">
    <property type="entry name" value="P-loop_NTPase"/>
</dbReference>
<evidence type="ECO:0000313" key="5">
    <source>
        <dbReference type="EMBL" id="GEB35459.1"/>
    </source>
</evidence>
<dbReference type="SUPFAM" id="SSF52540">
    <property type="entry name" value="P-loop containing nucleoside triphosphate hydrolases"/>
    <property type="match status" value="1"/>
</dbReference>